<name>A0AAP2GAA1_9RHOB</name>
<dbReference type="EMBL" id="JADQAZ010000004">
    <property type="protein sequence ID" value="MBT0959249.1"/>
    <property type="molecule type" value="Genomic_DNA"/>
</dbReference>
<keyword evidence="2" id="KW-1185">Reference proteome</keyword>
<dbReference type="Proteomes" id="UP001315686">
    <property type="component" value="Unassembled WGS sequence"/>
</dbReference>
<organism evidence="1 2">
    <name type="scientific">Harenicola maris</name>
    <dbReference type="NCBI Taxonomy" id="2841044"/>
    <lineage>
        <taxon>Bacteria</taxon>
        <taxon>Pseudomonadati</taxon>
        <taxon>Pseudomonadota</taxon>
        <taxon>Alphaproteobacteria</taxon>
        <taxon>Rhodobacterales</taxon>
        <taxon>Paracoccaceae</taxon>
        <taxon>Harenicola</taxon>
    </lineage>
</organism>
<evidence type="ECO:0000313" key="2">
    <source>
        <dbReference type="Proteomes" id="UP001315686"/>
    </source>
</evidence>
<dbReference type="AlphaFoldDB" id="A0AAP2GAA1"/>
<proteinExistence type="predicted"/>
<gene>
    <name evidence="1" type="ORF">IV417_17815</name>
</gene>
<dbReference type="Pfam" id="PF13704">
    <property type="entry name" value="Glyco_tranf_2_4"/>
    <property type="match status" value="1"/>
</dbReference>
<evidence type="ECO:0000313" key="1">
    <source>
        <dbReference type="EMBL" id="MBT0959249.1"/>
    </source>
</evidence>
<reference evidence="1 2" key="1">
    <citation type="journal article" date="2021" name="Arch. Microbiol.">
        <title>Harenicola maris gen. nov., sp. nov. isolated from the Sea of Japan shallow sediments.</title>
        <authorList>
            <person name="Romanenko L.A."/>
            <person name="Kurilenko V.V."/>
            <person name="Chernysheva N.Y."/>
            <person name="Tekutyeva L.A."/>
            <person name="Velansky P.V."/>
            <person name="Svetashev V.I."/>
            <person name="Isaeva M.P."/>
        </authorList>
    </citation>
    <scope>NUCLEOTIDE SEQUENCE [LARGE SCALE GENOMIC DNA]</scope>
    <source>
        <strain evidence="1 2">KMM 3653</strain>
    </source>
</reference>
<comment type="caution">
    <text evidence="1">The sequence shown here is derived from an EMBL/GenBank/DDBJ whole genome shotgun (WGS) entry which is preliminary data.</text>
</comment>
<protein>
    <submittedName>
        <fullName evidence="1">Glycosyltransferase family 2 protein</fullName>
    </submittedName>
</protein>
<accession>A0AAP2GAA1</accession>
<sequence length="291" mass="32840">MQELCIMTMLRNDYQFLEKWIAHYRGMVEDPSALVVLAHGNDPEVRRIARDCSIIAVPFFRNGSRFELRRRGLFFSFVAGMLNYYHHVITTDVDEFIVLNPELGQGMGAYLQGRAFDGVALSPVGFDIVHRPSVEPGAFDWGRPLTEQRRFGFLEAAYCKPCIFRSAPLGGGNAHLLDGEPWQIDPDLFLFHARYFDRGFGVEMAQKRRATVERFEMLAKTHRIGGWHNREAKLEDTIAQVEAGPWPVLGAADIAGFAQELAQGFAETGKFPWASSQRGPFEVPLRFIGAV</sequence>
<dbReference type="RefSeq" id="WP_327795484.1">
    <property type="nucleotide sequence ID" value="NZ_JADQAZ010000004.1"/>
</dbReference>